<dbReference type="Pfam" id="PF07983">
    <property type="entry name" value="X8"/>
    <property type="match status" value="1"/>
</dbReference>
<gene>
    <name evidence="4" type="ORF">DH2020_026779</name>
</gene>
<reference evidence="4 5" key="1">
    <citation type="journal article" date="2021" name="Comput. Struct. Biotechnol. J.">
        <title>De novo genome assembly of the potent medicinal plant Rehmannia glutinosa using nanopore technology.</title>
        <authorList>
            <person name="Ma L."/>
            <person name="Dong C."/>
            <person name="Song C."/>
            <person name="Wang X."/>
            <person name="Zheng X."/>
            <person name="Niu Y."/>
            <person name="Chen S."/>
            <person name="Feng W."/>
        </authorList>
    </citation>
    <scope>NUCLEOTIDE SEQUENCE [LARGE SCALE GENOMIC DNA]</scope>
    <source>
        <strain evidence="4">DH-2019</strain>
    </source>
</reference>
<dbReference type="Gene3D" id="1.20.58.1040">
    <property type="match status" value="1"/>
</dbReference>
<comment type="caution">
    <text evidence="4">The sequence shown here is derived from an EMBL/GenBank/DDBJ whole genome shotgun (WGS) entry which is preliminary data.</text>
</comment>
<organism evidence="4 5">
    <name type="scientific">Rehmannia glutinosa</name>
    <name type="common">Chinese foxglove</name>
    <dbReference type="NCBI Taxonomy" id="99300"/>
    <lineage>
        <taxon>Eukaryota</taxon>
        <taxon>Viridiplantae</taxon>
        <taxon>Streptophyta</taxon>
        <taxon>Embryophyta</taxon>
        <taxon>Tracheophyta</taxon>
        <taxon>Spermatophyta</taxon>
        <taxon>Magnoliopsida</taxon>
        <taxon>eudicotyledons</taxon>
        <taxon>Gunneridae</taxon>
        <taxon>Pentapetalae</taxon>
        <taxon>asterids</taxon>
        <taxon>lamiids</taxon>
        <taxon>Lamiales</taxon>
        <taxon>Orobanchaceae</taxon>
        <taxon>Rehmannieae</taxon>
        <taxon>Rehmannia</taxon>
    </lineage>
</organism>
<name>A0ABR0W002_REHGL</name>
<dbReference type="InterPro" id="IPR012946">
    <property type="entry name" value="X8"/>
</dbReference>
<evidence type="ECO:0000313" key="5">
    <source>
        <dbReference type="Proteomes" id="UP001318860"/>
    </source>
</evidence>
<feature type="compositionally biased region" description="Basic and acidic residues" evidence="2">
    <location>
        <begin position="310"/>
        <end position="321"/>
    </location>
</feature>
<keyword evidence="1" id="KW-0732">Signal</keyword>
<dbReference type="PANTHER" id="PTHR31044:SF120">
    <property type="entry name" value="CARBOHYDRATE-BINDING X8 DOMAIN SUPERFAMILY PROTEIN"/>
    <property type="match status" value="1"/>
</dbReference>
<dbReference type="InterPro" id="IPR044788">
    <property type="entry name" value="X8_dom_prot"/>
</dbReference>
<sequence length="342" mass="36900">MEDYKRRNRCGDHRRVLMETGKNQLTNRIELYNKSYSVQRVNGSRILLKEIKSVYDFQGKKNPPHHRALNDIQQQKLQTEEQILHSSHRKLATNTIQRDLVNFPTLTSPTNPVTVNVPPNTQTPAIITVPSATPVTVTPTPPSAPVTVPPANPSTNPTNPPVPVTNPVTTPSTNNPVVAPPAGTGAPAAAGQSWCVAKSGVAATSVQAALDYACGIGGADCSAIQQGASCYNPNTLQNHASFAFNSYYQKHPGQTSCDFGGAAVLWFLHFSNIVILNITNNGISSHDNSNTTNDGISSHDNSNTTNYDISGHDNSNHHDSSSYHNNSNSDSNYSVFIWSNTS</sequence>
<evidence type="ECO:0000313" key="4">
    <source>
        <dbReference type="EMBL" id="KAK6139465.1"/>
    </source>
</evidence>
<proteinExistence type="predicted"/>
<feature type="region of interest" description="Disordered" evidence="2">
    <location>
        <begin position="136"/>
        <end position="160"/>
    </location>
</feature>
<feature type="domain" description="X8" evidence="3">
    <location>
        <begin position="193"/>
        <end position="273"/>
    </location>
</feature>
<feature type="compositionally biased region" description="Polar residues" evidence="2">
    <location>
        <begin position="290"/>
        <end position="308"/>
    </location>
</feature>
<evidence type="ECO:0000256" key="2">
    <source>
        <dbReference type="SAM" id="MobiDB-lite"/>
    </source>
</evidence>
<keyword evidence="5" id="KW-1185">Reference proteome</keyword>
<accession>A0ABR0W002</accession>
<dbReference type="Proteomes" id="UP001318860">
    <property type="component" value="Unassembled WGS sequence"/>
</dbReference>
<protein>
    <recommendedName>
        <fullName evidence="3">X8 domain-containing protein</fullName>
    </recommendedName>
</protein>
<feature type="region of interest" description="Disordered" evidence="2">
    <location>
        <begin position="290"/>
        <end position="326"/>
    </location>
</feature>
<dbReference type="PANTHER" id="PTHR31044">
    <property type="entry name" value="BETA-1,3 GLUCANASE"/>
    <property type="match status" value="1"/>
</dbReference>
<evidence type="ECO:0000259" key="3">
    <source>
        <dbReference type="SMART" id="SM00768"/>
    </source>
</evidence>
<dbReference type="EMBL" id="JABTTQ020000415">
    <property type="protein sequence ID" value="KAK6139465.1"/>
    <property type="molecule type" value="Genomic_DNA"/>
</dbReference>
<evidence type="ECO:0000256" key="1">
    <source>
        <dbReference type="ARBA" id="ARBA00022729"/>
    </source>
</evidence>
<dbReference type="SMART" id="SM00768">
    <property type="entry name" value="X8"/>
    <property type="match status" value="1"/>
</dbReference>
<feature type="compositionally biased region" description="Pro residues" evidence="2">
    <location>
        <begin position="139"/>
        <end position="160"/>
    </location>
</feature>